<dbReference type="OrthoDB" id="9808813at2"/>
<gene>
    <name evidence="15" type="primary">dinB</name>
    <name evidence="17" type="ORF">EDX97_03305</name>
</gene>
<keyword evidence="18" id="KW-1185">Reference proteome</keyword>
<feature type="binding site" evidence="15">
    <location>
        <position position="103"/>
    </location>
    <ligand>
        <name>Mg(2+)</name>
        <dbReference type="ChEBI" id="CHEBI:18420"/>
    </ligand>
</feature>
<organism evidence="17 18">
    <name type="scientific">Absicoccus porci</name>
    <dbReference type="NCBI Taxonomy" id="2486576"/>
    <lineage>
        <taxon>Bacteria</taxon>
        <taxon>Bacillati</taxon>
        <taxon>Bacillota</taxon>
        <taxon>Erysipelotrichia</taxon>
        <taxon>Erysipelotrichales</taxon>
        <taxon>Erysipelotrichaceae</taxon>
        <taxon>Absicoccus</taxon>
    </lineage>
</organism>
<comment type="function">
    <text evidence="15">Poorly processive, error-prone DNA polymerase involved in untargeted mutagenesis. Copies undamaged DNA at stalled replication forks, which arise in vivo from mismatched or misaligned primer ends. These misaligned primers can be extended by PolIV. Exhibits no 3'-5' exonuclease (proofreading) activity. May be involved in translesional synthesis, in conjunction with the beta clamp from PolIII.</text>
</comment>
<dbReference type="PANTHER" id="PTHR11076:SF33">
    <property type="entry name" value="DNA POLYMERASE KAPPA"/>
    <property type="match status" value="1"/>
</dbReference>
<dbReference type="GO" id="GO:0005829">
    <property type="term" value="C:cytosol"/>
    <property type="evidence" value="ECO:0007669"/>
    <property type="project" value="TreeGrafter"/>
</dbReference>
<comment type="cofactor">
    <cofactor evidence="15">
        <name>Mg(2+)</name>
        <dbReference type="ChEBI" id="CHEBI:18420"/>
    </cofactor>
    <text evidence="15">Binds 2 magnesium ions per subunit.</text>
</comment>
<comment type="catalytic activity">
    <reaction evidence="14 15">
        <text>DNA(n) + a 2'-deoxyribonucleoside 5'-triphosphate = DNA(n+1) + diphosphate</text>
        <dbReference type="Rhea" id="RHEA:22508"/>
        <dbReference type="Rhea" id="RHEA-COMP:17339"/>
        <dbReference type="Rhea" id="RHEA-COMP:17340"/>
        <dbReference type="ChEBI" id="CHEBI:33019"/>
        <dbReference type="ChEBI" id="CHEBI:61560"/>
        <dbReference type="ChEBI" id="CHEBI:173112"/>
        <dbReference type="EC" id="2.7.7.7"/>
    </reaction>
</comment>
<dbReference type="Gene3D" id="3.30.70.270">
    <property type="match status" value="1"/>
</dbReference>
<dbReference type="Pfam" id="PF11798">
    <property type="entry name" value="IMS_HHH"/>
    <property type="match status" value="1"/>
</dbReference>
<dbReference type="Gene3D" id="1.10.150.20">
    <property type="entry name" value="5' to 3' exonuclease, C-terminal subdomain"/>
    <property type="match status" value="1"/>
</dbReference>
<dbReference type="GO" id="GO:0003887">
    <property type="term" value="F:DNA-directed DNA polymerase activity"/>
    <property type="evidence" value="ECO:0007669"/>
    <property type="project" value="UniProtKB-UniRule"/>
</dbReference>
<dbReference type="GO" id="GO:0042276">
    <property type="term" value="P:error-prone translesion synthesis"/>
    <property type="evidence" value="ECO:0007669"/>
    <property type="project" value="TreeGrafter"/>
</dbReference>
<feature type="binding site" evidence="15">
    <location>
        <position position="9"/>
    </location>
    <ligand>
        <name>Mg(2+)</name>
        <dbReference type="ChEBI" id="CHEBI:18420"/>
    </ligand>
</feature>
<sequence length="390" mass="44590">MARVIFHIDINAFFASCEENRHPELKGKPVAIGSLSRRSVISTANYKAREYGVHSAMPVYEALRKCPDLELVESDYAYYRSCSRAFFHYLYKYTRAIEPASIDECFMDVTDIIMKYPRPLDLAFQIQQGVYQETGLHVSIGVAPTKFLAKMASDMRKPHGITVLRKAELAQKLWPLPIESMVGIGKRSVPKLQKIGIYTIGDFASPENENKILRILGPSSFSLIQKAQGKSSDRLSYSTTHKSVSISETFENDLYAMDEVLSQARHLTFALSQKMKKENYMGKMISLTMRDIHFHNIVRSQTFREYTNNANIMYEAIRNLIDQNFEEDLGYRHLAIHMGSLKDAKEIIVQPTMFEQPKETTDMILSQLNRQIEGIHLIKASDLLKEPKDA</sequence>
<dbReference type="InterPro" id="IPR036775">
    <property type="entry name" value="DNA_pol_Y-fam_lit_finger_sf"/>
</dbReference>
<keyword evidence="7 15" id="KW-0235">DNA replication</keyword>
<dbReference type="SUPFAM" id="SSF100879">
    <property type="entry name" value="Lesion bypass DNA polymerase (Y-family), little finger domain"/>
    <property type="match status" value="1"/>
</dbReference>
<dbReference type="RefSeq" id="WP_128519762.1">
    <property type="nucleotide sequence ID" value="NZ_CAUWBR010000019.1"/>
</dbReference>
<reference evidence="17 18" key="1">
    <citation type="submission" date="2018-11" db="EMBL/GenBank/DDBJ databases">
        <title>Clostridium sp. nov., a member of the family Erysipelotrichaceae isolated from pig faeces.</title>
        <authorList>
            <person name="Chang Y.-H."/>
        </authorList>
    </citation>
    <scope>NUCLEOTIDE SEQUENCE [LARGE SCALE GENOMIC DNA]</scope>
    <source>
        <strain evidence="17 18">YH-panp20</strain>
    </source>
</reference>
<evidence type="ECO:0000256" key="15">
    <source>
        <dbReference type="HAMAP-Rule" id="MF_01113"/>
    </source>
</evidence>
<dbReference type="GO" id="GO:0003684">
    <property type="term" value="F:damaged DNA binding"/>
    <property type="evidence" value="ECO:0007669"/>
    <property type="project" value="InterPro"/>
</dbReference>
<dbReference type="Pfam" id="PF11799">
    <property type="entry name" value="IMS_C"/>
    <property type="match status" value="1"/>
</dbReference>
<keyword evidence="4 15" id="KW-0963">Cytoplasm</keyword>
<dbReference type="EC" id="2.7.7.7" evidence="15"/>
<evidence type="ECO:0000256" key="6">
    <source>
        <dbReference type="ARBA" id="ARBA00022695"/>
    </source>
</evidence>
<dbReference type="Proteomes" id="UP000276568">
    <property type="component" value="Unassembled WGS sequence"/>
</dbReference>
<evidence type="ECO:0000256" key="12">
    <source>
        <dbReference type="ARBA" id="ARBA00023125"/>
    </source>
</evidence>
<dbReference type="SUPFAM" id="SSF56672">
    <property type="entry name" value="DNA/RNA polymerases"/>
    <property type="match status" value="1"/>
</dbReference>
<keyword evidence="12 15" id="KW-0238">DNA-binding</keyword>
<keyword evidence="6 15" id="KW-0548">Nucleotidyltransferase</keyword>
<comment type="similarity">
    <text evidence="2 15">Belongs to the DNA polymerase type-Y family.</text>
</comment>
<dbReference type="GO" id="GO:0006281">
    <property type="term" value="P:DNA repair"/>
    <property type="evidence" value="ECO:0007669"/>
    <property type="project" value="UniProtKB-UniRule"/>
</dbReference>
<evidence type="ECO:0000313" key="17">
    <source>
        <dbReference type="EMBL" id="RNM31598.1"/>
    </source>
</evidence>
<dbReference type="PANTHER" id="PTHR11076">
    <property type="entry name" value="DNA REPAIR POLYMERASE UMUC / TRANSFERASE FAMILY MEMBER"/>
    <property type="match status" value="1"/>
</dbReference>
<dbReference type="AlphaFoldDB" id="A0A3N0I3W5"/>
<dbReference type="CDD" id="cd03586">
    <property type="entry name" value="PolY_Pol_IV_kappa"/>
    <property type="match status" value="1"/>
</dbReference>
<dbReference type="InterPro" id="IPR024728">
    <property type="entry name" value="PolY_HhH_motif"/>
</dbReference>
<dbReference type="InterPro" id="IPR001126">
    <property type="entry name" value="UmuC"/>
</dbReference>
<keyword evidence="13 15" id="KW-0234">DNA repair</keyword>
<evidence type="ECO:0000256" key="14">
    <source>
        <dbReference type="ARBA" id="ARBA00049244"/>
    </source>
</evidence>
<evidence type="ECO:0000256" key="11">
    <source>
        <dbReference type="ARBA" id="ARBA00022932"/>
    </source>
</evidence>
<keyword evidence="8 15" id="KW-0479">Metal-binding</keyword>
<dbReference type="Gene3D" id="3.30.1490.100">
    <property type="entry name" value="DNA polymerase, Y-family, little finger domain"/>
    <property type="match status" value="1"/>
</dbReference>
<dbReference type="EMBL" id="RJQC01000001">
    <property type="protein sequence ID" value="RNM31598.1"/>
    <property type="molecule type" value="Genomic_DNA"/>
</dbReference>
<proteinExistence type="inferred from homology"/>
<evidence type="ECO:0000256" key="4">
    <source>
        <dbReference type="ARBA" id="ARBA00022490"/>
    </source>
</evidence>
<evidence type="ECO:0000256" key="7">
    <source>
        <dbReference type="ARBA" id="ARBA00022705"/>
    </source>
</evidence>
<evidence type="ECO:0000256" key="10">
    <source>
        <dbReference type="ARBA" id="ARBA00022842"/>
    </source>
</evidence>
<dbReference type="InterPro" id="IPR017961">
    <property type="entry name" value="DNA_pol_Y-fam_little_finger"/>
</dbReference>
<feature type="active site" evidence="15">
    <location>
        <position position="104"/>
    </location>
</feature>
<name>A0A3N0I3W5_9FIRM</name>
<evidence type="ECO:0000256" key="9">
    <source>
        <dbReference type="ARBA" id="ARBA00022763"/>
    </source>
</evidence>
<dbReference type="InterPro" id="IPR022880">
    <property type="entry name" value="DNApol_IV"/>
</dbReference>
<keyword evidence="5 15" id="KW-0808">Transferase</keyword>
<comment type="subunit">
    <text evidence="15">Monomer.</text>
</comment>
<keyword evidence="3 15" id="KW-0515">Mutator protein</keyword>
<dbReference type="FunFam" id="3.40.1170.60:FF:000001">
    <property type="entry name" value="DNA polymerase IV"/>
    <property type="match status" value="1"/>
</dbReference>
<dbReference type="Pfam" id="PF00817">
    <property type="entry name" value="IMS"/>
    <property type="match status" value="1"/>
</dbReference>
<keyword evidence="9 15" id="KW-0227">DNA damage</keyword>
<evidence type="ECO:0000256" key="13">
    <source>
        <dbReference type="ARBA" id="ARBA00023204"/>
    </source>
</evidence>
<feature type="site" description="Substrate discrimination" evidence="15">
    <location>
        <position position="14"/>
    </location>
</feature>
<dbReference type="HAMAP" id="MF_01113">
    <property type="entry name" value="DNApol_IV"/>
    <property type="match status" value="1"/>
</dbReference>
<evidence type="ECO:0000256" key="1">
    <source>
        <dbReference type="ARBA" id="ARBA00004496"/>
    </source>
</evidence>
<dbReference type="Gene3D" id="3.40.1170.60">
    <property type="match status" value="1"/>
</dbReference>
<dbReference type="GO" id="GO:0000287">
    <property type="term" value="F:magnesium ion binding"/>
    <property type="evidence" value="ECO:0007669"/>
    <property type="project" value="UniProtKB-UniRule"/>
</dbReference>
<dbReference type="InterPro" id="IPR043502">
    <property type="entry name" value="DNA/RNA_pol_sf"/>
</dbReference>
<dbReference type="NCBIfam" id="NF002677">
    <property type="entry name" value="PRK02406.1"/>
    <property type="match status" value="1"/>
</dbReference>
<comment type="caution">
    <text evidence="17">The sequence shown here is derived from an EMBL/GenBank/DDBJ whole genome shotgun (WGS) entry which is preliminary data.</text>
</comment>
<accession>A0A3N0I3W5</accession>
<evidence type="ECO:0000256" key="5">
    <source>
        <dbReference type="ARBA" id="ARBA00022679"/>
    </source>
</evidence>
<protein>
    <recommendedName>
        <fullName evidence="15">DNA polymerase IV</fullName>
        <shortName evidence="15">Pol IV</shortName>
        <ecNumber evidence="15">2.7.7.7</ecNumber>
    </recommendedName>
</protein>
<dbReference type="InterPro" id="IPR043128">
    <property type="entry name" value="Rev_trsase/Diguanyl_cyclase"/>
</dbReference>
<evidence type="ECO:0000313" key="18">
    <source>
        <dbReference type="Proteomes" id="UP000276568"/>
    </source>
</evidence>
<evidence type="ECO:0000256" key="8">
    <source>
        <dbReference type="ARBA" id="ARBA00022723"/>
    </source>
</evidence>
<evidence type="ECO:0000256" key="2">
    <source>
        <dbReference type="ARBA" id="ARBA00010945"/>
    </source>
</evidence>
<evidence type="ECO:0000256" key="3">
    <source>
        <dbReference type="ARBA" id="ARBA00022457"/>
    </source>
</evidence>
<dbReference type="GO" id="GO:0009432">
    <property type="term" value="P:SOS response"/>
    <property type="evidence" value="ECO:0007669"/>
    <property type="project" value="TreeGrafter"/>
</dbReference>
<keyword evidence="11 15" id="KW-0239">DNA-directed DNA polymerase</keyword>
<dbReference type="GO" id="GO:0006261">
    <property type="term" value="P:DNA-templated DNA replication"/>
    <property type="evidence" value="ECO:0007669"/>
    <property type="project" value="UniProtKB-UniRule"/>
</dbReference>
<feature type="domain" description="UmuC" evidence="16">
    <location>
        <begin position="5"/>
        <end position="185"/>
    </location>
</feature>
<keyword evidence="10 15" id="KW-0460">Magnesium</keyword>
<dbReference type="InterPro" id="IPR050116">
    <property type="entry name" value="DNA_polymerase-Y"/>
</dbReference>
<evidence type="ECO:0000259" key="16">
    <source>
        <dbReference type="PROSITE" id="PS50173"/>
    </source>
</evidence>
<comment type="subcellular location">
    <subcellularLocation>
        <location evidence="1 15">Cytoplasm</location>
    </subcellularLocation>
</comment>
<dbReference type="PROSITE" id="PS50173">
    <property type="entry name" value="UMUC"/>
    <property type="match status" value="1"/>
</dbReference>